<feature type="transmembrane region" description="Helical" evidence="1">
    <location>
        <begin position="50"/>
        <end position="72"/>
    </location>
</feature>
<dbReference type="Proteomes" id="UP000326384">
    <property type="component" value="Unassembled WGS sequence"/>
</dbReference>
<feature type="transmembrane region" description="Helical" evidence="1">
    <location>
        <begin position="7"/>
        <end position="30"/>
    </location>
</feature>
<proteinExistence type="predicted"/>
<sequence length="140" mass="16463">MSKRKFILFSILKTWLISTIISIVLLILFLNATKEVRDEPRNCDMSGLAYVFIVFWILFLSVLSLSSLLSLLKPFHGKYKTILCWFLLPAIASVFSFFSITDGKVDGEEIVVFLIMNLPWLTFWIFYYYRLNTRFNITDH</sequence>
<evidence type="ECO:0000313" key="3">
    <source>
        <dbReference type="Proteomes" id="UP000326384"/>
    </source>
</evidence>
<reference evidence="2 3" key="1">
    <citation type="journal article" date="2019" name="Stand. Genomic Sci.">
        <title>Draft Whole-Genome Sequence of a Novel Chryseobacterium viscerum Strain Isolated from Fresh Water at Dripping Springs, New Mexico.</title>
        <authorList>
            <person name="Kyndt J.A."/>
            <person name="Moore T.C."/>
        </authorList>
    </citation>
    <scope>NUCLEOTIDE SEQUENCE [LARGE SCALE GENOMIC DNA]</scope>
    <source>
        <strain evidence="2 3">DPS</strain>
    </source>
</reference>
<evidence type="ECO:0000256" key="1">
    <source>
        <dbReference type="SAM" id="Phobius"/>
    </source>
</evidence>
<keyword evidence="1" id="KW-1133">Transmembrane helix</keyword>
<evidence type="ECO:0000313" key="2">
    <source>
        <dbReference type="EMBL" id="KAB1229508.1"/>
    </source>
</evidence>
<accession>A0A5N4BM68</accession>
<dbReference type="RefSeq" id="WP_152290674.1">
    <property type="nucleotide sequence ID" value="NZ_VTPV01000010.1"/>
</dbReference>
<evidence type="ECO:0008006" key="4">
    <source>
        <dbReference type="Google" id="ProtNLM"/>
    </source>
</evidence>
<gene>
    <name evidence="2" type="ORF">F8D52_16530</name>
</gene>
<protein>
    <recommendedName>
        <fullName evidence="4">DUF2569 domain-containing protein</fullName>
    </recommendedName>
</protein>
<name>A0A5N4BM68_9FLAO</name>
<feature type="transmembrane region" description="Helical" evidence="1">
    <location>
        <begin position="79"/>
        <end position="98"/>
    </location>
</feature>
<keyword evidence="1" id="KW-0812">Transmembrane</keyword>
<dbReference type="EMBL" id="VTPV01000010">
    <property type="protein sequence ID" value="KAB1229508.1"/>
    <property type="molecule type" value="Genomic_DNA"/>
</dbReference>
<keyword evidence="1" id="KW-0472">Membrane</keyword>
<organism evidence="2 3">
    <name type="scientific">Chryseobacterium viscerum</name>
    <dbReference type="NCBI Taxonomy" id="1037377"/>
    <lineage>
        <taxon>Bacteria</taxon>
        <taxon>Pseudomonadati</taxon>
        <taxon>Bacteroidota</taxon>
        <taxon>Flavobacteriia</taxon>
        <taxon>Flavobacteriales</taxon>
        <taxon>Weeksellaceae</taxon>
        <taxon>Chryseobacterium group</taxon>
        <taxon>Chryseobacterium</taxon>
    </lineage>
</organism>
<feature type="transmembrane region" description="Helical" evidence="1">
    <location>
        <begin position="110"/>
        <end position="129"/>
    </location>
</feature>
<keyword evidence="3" id="KW-1185">Reference proteome</keyword>
<comment type="caution">
    <text evidence="2">The sequence shown here is derived from an EMBL/GenBank/DDBJ whole genome shotgun (WGS) entry which is preliminary data.</text>
</comment>